<accession>A0A154LAD6</accession>
<evidence type="ECO:0000256" key="3">
    <source>
        <dbReference type="ARBA" id="ARBA00022801"/>
    </source>
</evidence>
<dbReference type="SUPFAM" id="SSF102712">
    <property type="entry name" value="JAB1/MPN domain"/>
    <property type="match status" value="1"/>
</dbReference>
<dbReference type="InterPro" id="IPR037518">
    <property type="entry name" value="MPN"/>
</dbReference>
<evidence type="ECO:0000259" key="6">
    <source>
        <dbReference type="PROSITE" id="PS50249"/>
    </source>
</evidence>
<dbReference type="InterPro" id="IPR028090">
    <property type="entry name" value="JAB_dom_prok"/>
</dbReference>
<feature type="domain" description="MPN" evidence="6">
    <location>
        <begin position="7"/>
        <end position="133"/>
    </location>
</feature>
<dbReference type="Gene3D" id="3.40.140.10">
    <property type="entry name" value="Cytidine Deaminase, domain 2"/>
    <property type="match status" value="1"/>
</dbReference>
<dbReference type="PANTHER" id="PTHR34858">
    <property type="entry name" value="CYSO-CYSTEINE PEPTIDASE"/>
    <property type="match status" value="1"/>
</dbReference>
<dbReference type="EMBL" id="LPVY01000003">
    <property type="protein sequence ID" value="KZB68270.1"/>
    <property type="molecule type" value="Genomic_DNA"/>
</dbReference>
<sequence>MTGSGYVVTLPESLRDEVSALAVNAWPEECCGLLVANADDPTTITRFVVSSNIAADPLKTFEIDPQTLIATYRSVRDRGEVIAGCYHSHPNGDWQPSKTDLSRAEEAGFLWLIIATDKTGLAGYGLYRRMPEHSGDAGPRHFMRCEISET</sequence>
<dbReference type="GO" id="GO:0008235">
    <property type="term" value="F:metalloexopeptidase activity"/>
    <property type="evidence" value="ECO:0007669"/>
    <property type="project" value="TreeGrafter"/>
</dbReference>
<dbReference type="PANTHER" id="PTHR34858:SF1">
    <property type="entry name" value="CYSO-CYSTEINE PEPTIDASE"/>
    <property type="match status" value="1"/>
</dbReference>
<keyword evidence="4" id="KW-0862">Zinc</keyword>
<dbReference type="OrthoDB" id="9802958at2"/>
<dbReference type="Pfam" id="PF14464">
    <property type="entry name" value="Prok-JAB"/>
    <property type="match status" value="1"/>
</dbReference>
<dbReference type="PROSITE" id="PS50249">
    <property type="entry name" value="MPN"/>
    <property type="match status" value="1"/>
</dbReference>
<evidence type="ECO:0000256" key="1">
    <source>
        <dbReference type="ARBA" id="ARBA00022670"/>
    </source>
</evidence>
<evidence type="ECO:0000313" key="7">
    <source>
        <dbReference type="EMBL" id="KZB68270.1"/>
    </source>
</evidence>
<dbReference type="RefSeq" id="WP_062949239.1">
    <property type="nucleotide sequence ID" value="NZ_LPVY01000003.1"/>
</dbReference>
<proteinExistence type="predicted"/>
<evidence type="ECO:0000256" key="5">
    <source>
        <dbReference type="ARBA" id="ARBA00023049"/>
    </source>
</evidence>
<dbReference type="Proteomes" id="UP000076335">
    <property type="component" value="Unassembled WGS sequence"/>
</dbReference>
<evidence type="ECO:0000256" key="4">
    <source>
        <dbReference type="ARBA" id="ARBA00022833"/>
    </source>
</evidence>
<dbReference type="GO" id="GO:0008270">
    <property type="term" value="F:zinc ion binding"/>
    <property type="evidence" value="ECO:0007669"/>
    <property type="project" value="TreeGrafter"/>
</dbReference>
<name>A0A154LAD6_9PROT</name>
<keyword evidence="3" id="KW-0378">Hydrolase</keyword>
<evidence type="ECO:0000313" key="8">
    <source>
        <dbReference type="Proteomes" id="UP000076335"/>
    </source>
</evidence>
<keyword evidence="1" id="KW-0645">Protease</keyword>
<evidence type="ECO:0000256" key="2">
    <source>
        <dbReference type="ARBA" id="ARBA00022723"/>
    </source>
</evidence>
<dbReference type="AlphaFoldDB" id="A0A154LAD6"/>
<gene>
    <name evidence="7" type="ORF">AUP42_12540</name>
</gene>
<keyword evidence="2" id="KW-0479">Metal-binding</keyword>
<organism evidence="7 8">
    <name type="scientific">Thalassospira lucentensis</name>
    <dbReference type="NCBI Taxonomy" id="168935"/>
    <lineage>
        <taxon>Bacteria</taxon>
        <taxon>Pseudomonadati</taxon>
        <taxon>Pseudomonadota</taxon>
        <taxon>Alphaproteobacteria</taxon>
        <taxon>Rhodospirillales</taxon>
        <taxon>Thalassospiraceae</taxon>
        <taxon>Thalassospira</taxon>
    </lineage>
</organism>
<keyword evidence="5" id="KW-0482">Metalloprotease</keyword>
<comment type="caution">
    <text evidence="7">The sequence shown here is derived from an EMBL/GenBank/DDBJ whole genome shotgun (WGS) entry which is preliminary data.</text>
</comment>
<reference evidence="7 8" key="1">
    <citation type="submission" date="2015-12" db="EMBL/GenBank/DDBJ databases">
        <title>Genome sequence of Thalassospira lucentensis MCCC 1A02072.</title>
        <authorList>
            <person name="Lu L."/>
            <person name="Lai Q."/>
            <person name="Shao Z."/>
            <person name="Qian P."/>
        </authorList>
    </citation>
    <scope>NUCLEOTIDE SEQUENCE [LARGE SCALE GENOMIC DNA]</scope>
    <source>
        <strain evidence="7 8">MCCC 1A02072</strain>
    </source>
</reference>
<dbReference type="GO" id="GO:0006508">
    <property type="term" value="P:proteolysis"/>
    <property type="evidence" value="ECO:0007669"/>
    <property type="project" value="UniProtKB-KW"/>
</dbReference>
<dbReference type="InterPro" id="IPR051929">
    <property type="entry name" value="VirAsm_ModProt"/>
</dbReference>
<protein>
    <recommendedName>
        <fullName evidence="6">MPN domain-containing protein</fullName>
    </recommendedName>
</protein>
<dbReference type="CDD" id="cd08070">
    <property type="entry name" value="MPN_like"/>
    <property type="match status" value="1"/>
</dbReference>